<protein>
    <recommendedName>
        <fullName evidence="3">DUF465 domain-containing protein</fullName>
    </recommendedName>
</protein>
<organism evidence="1 2">
    <name type="scientific">Roseovarius faecimaris</name>
    <dbReference type="NCBI Taxonomy" id="2494550"/>
    <lineage>
        <taxon>Bacteria</taxon>
        <taxon>Pseudomonadati</taxon>
        <taxon>Pseudomonadota</taxon>
        <taxon>Alphaproteobacteria</taxon>
        <taxon>Rhodobacterales</taxon>
        <taxon>Roseobacteraceae</taxon>
        <taxon>Roseovarius</taxon>
    </lineage>
</organism>
<gene>
    <name evidence="1" type="ORF">EI983_12575</name>
</gene>
<proteinExistence type="predicted"/>
<name>A0A6I6IU89_9RHOB</name>
<evidence type="ECO:0008006" key="3">
    <source>
        <dbReference type="Google" id="ProtNLM"/>
    </source>
</evidence>
<accession>A0A6I6IU89</accession>
<dbReference type="RefSeq" id="WP_157707738.1">
    <property type="nucleotide sequence ID" value="NZ_CP034348.1"/>
</dbReference>
<reference evidence="2" key="1">
    <citation type="submission" date="2018-12" db="EMBL/GenBank/DDBJ databases">
        <title>Complete genome sequence of Roseovarius sp. MME-070.</title>
        <authorList>
            <person name="Nam Y.-D."/>
            <person name="Kang J."/>
            <person name="Chung W.-H."/>
            <person name="Park Y.S."/>
        </authorList>
    </citation>
    <scope>NUCLEOTIDE SEQUENCE [LARGE SCALE GENOMIC DNA]</scope>
    <source>
        <strain evidence="2">MME-070</strain>
    </source>
</reference>
<dbReference type="KEGG" id="rom:EI983_12575"/>
<keyword evidence="2" id="KW-1185">Reference proteome</keyword>
<evidence type="ECO:0000313" key="1">
    <source>
        <dbReference type="EMBL" id="QGX99057.1"/>
    </source>
</evidence>
<dbReference type="Proteomes" id="UP000428330">
    <property type="component" value="Chromosome"/>
</dbReference>
<dbReference type="AlphaFoldDB" id="A0A6I6IU89"/>
<dbReference type="EMBL" id="CP034348">
    <property type="protein sequence ID" value="QGX99057.1"/>
    <property type="molecule type" value="Genomic_DNA"/>
</dbReference>
<sequence>MGLHKTVEKLDEYLKRLDQGQVQKIKPSHVEKVIRKLEAKKALLLDELAETGKPDKRERLQAKLGIVHDQLERAHWLQGEIGKPEGSGGDE</sequence>
<dbReference type="OrthoDB" id="7744760at2"/>
<evidence type="ECO:0000313" key="2">
    <source>
        <dbReference type="Proteomes" id="UP000428330"/>
    </source>
</evidence>